<name>A0A6N4VFC7_9MYCO</name>
<dbReference type="AlphaFoldDB" id="A0A6N4VFC7"/>
<sequence length="128" mass="14013">MPTHGVAEARQRQLVGGYWHHGTMSGRLDGAWMSSAVGGGHNSVVVSTTGIRASDLTDEHVGRTLGFHDHATRLNVPGEILRIQHSDGPPPTVSIWLRYPAMPDGSGPRDDFMQTAPWFELQLVETKF</sequence>
<dbReference type="Proteomes" id="UP000466785">
    <property type="component" value="Chromosome"/>
</dbReference>
<protein>
    <submittedName>
        <fullName evidence="1">Uncharacterized protein</fullName>
    </submittedName>
</protein>
<organism evidence="1 2">
    <name type="scientific">Mycolicibacterium poriferae</name>
    <dbReference type="NCBI Taxonomy" id="39694"/>
    <lineage>
        <taxon>Bacteria</taxon>
        <taxon>Bacillati</taxon>
        <taxon>Actinomycetota</taxon>
        <taxon>Actinomycetes</taxon>
        <taxon>Mycobacteriales</taxon>
        <taxon>Mycobacteriaceae</taxon>
        <taxon>Mycolicibacterium</taxon>
    </lineage>
</organism>
<accession>A0A6N4VFC7</accession>
<dbReference type="EMBL" id="AP022570">
    <property type="protein sequence ID" value="BBX53149.1"/>
    <property type="molecule type" value="Genomic_DNA"/>
</dbReference>
<dbReference type="KEGG" id="mpof:MPOR_41750"/>
<gene>
    <name evidence="1" type="ORF">MPOR_41750</name>
</gene>
<proteinExistence type="predicted"/>
<evidence type="ECO:0000313" key="1">
    <source>
        <dbReference type="EMBL" id="BBX53149.1"/>
    </source>
</evidence>
<keyword evidence="2" id="KW-1185">Reference proteome</keyword>
<evidence type="ECO:0000313" key="2">
    <source>
        <dbReference type="Proteomes" id="UP000466785"/>
    </source>
</evidence>
<reference evidence="1 2" key="1">
    <citation type="journal article" date="2019" name="Emerg. Microbes Infect.">
        <title>Comprehensive subspecies identification of 175 nontuberculous mycobacteria species based on 7547 genomic profiles.</title>
        <authorList>
            <person name="Matsumoto Y."/>
            <person name="Kinjo T."/>
            <person name="Motooka D."/>
            <person name="Nabeya D."/>
            <person name="Jung N."/>
            <person name="Uechi K."/>
            <person name="Horii T."/>
            <person name="Iida T."/>
            <person name="Fujita J."/>
            <person name="Nakamura S."/>
        </authorList>
    </citation>
    <scope>NUCLEOTIDE SEQUENCE [LARGE SCALE GENOMIC DNA]</scope>
    <source>
        <strain evidence="1 2">JCM 12603</strain>
    </source>
</reference>